<evidence type="ECO:0000256" key="2">
    <source>
        <dbReference type="ARBA" id="ARBA00009396"/>
    </source>
</evidence>
<dbReference type="FunFam" id="1.10.238.260:FF:000001">
    <property type="entry name" value="2-isopropylmalate synthase"/>
    <property type="match status" value="1"/>
</dbReference>
<dbReference type="InterPro" id="IPR013709">
    <property type="entry name" value="2-isopropylmalate_synth_dimer"/>
</dbReference>
<dbReference type="InterPro" id="IPR054691">
    <property type="entry name" value="LeuA/HCS_post-cat"/>
</dbReference>
<dbReference type="Gene3D" id="1.10.238.260">
    <property type="match status" value="1"/>
</dbReference>
<keyword evidence="7 12" id="KW-0808">Transferase</keyword>
<evidence type="ECO:0000256" key="1">
    <source>
        <dbReference type="ARBA" id="ARBA00004689"/>
    </source>
</evidence>
<dbReference type="GO" id="GO:0009098">
    <property type="term" value="P:L-leucine biosynthetic process"/>
    <property type="evidence" value="ECO:0007669"/>
    <property type="project" value="UniProtKB-UniRule"/>
</dbReference>
<evidence type="ECO:0000256" key="5">
    <source>
        <dbReference type="ARBA" id="ARBA00022430"/>
    </source>
</evidence>
<dbReference type="Gene3D" id="3.30.160.740">
    <property type="match status" value="1"/>
</dbReference>
<sequence>MSDDQLIIFDTTLRDGEQSPGIALTPSEKLLIAQQLEKLKVDVIEAGFAASSPGDWEGVNLIAKNIHNSTIASLARCVPDDIERAWEAIKVARKSRIHVFTSTSDIHMEHMLRKTKEEVLNDAKESVRYAKKLCDDIEFSAQDATRTDKDFLIEILKVAVQEGATTINVPDTVGYATPSDYLELLKGVYDEVKGKNDDIVISTHCHNDLGLAVANSLTAIKAGARQIEGAINGIGERAGNTSTEEIIMAVKTRQDQYGVDINAETTEILETSRLVSKLTGYPVQYNKAVVGKNAFSHESGIHQHGYLRNSMTYEIMTPDSVGQEAKIILGKHSGRAGFKDALDKLNIVLDEESFNSSFDTFKKLADRKGEIVENELRAIVGQVETSSSEVKLLSVSVNSKDQYASASVTLSVQGKELTEEAEGDGMIHAAFTAVKKILQTDATLIDYRVESITKGADATAEIVTIINDGHNLKQGRAVSTDVVQGSVESFLNALNR</sequence>
<proteinExistence type="inferred from homology"/>
<dbReference type="SUPFAM" id="SSF110921">
    <property type="entry name" value="2-isopropylmalate synthase LeuA, allosteric (dimerisation) domain"/>
    <property type="match status" value="1"/>
</dbReference>
<dbReference type="InterPro" id="IPR002034">
    <property type="entry name" value="AIPM/Hcit_synth_CS"/>
</dbReference>
<reference evidence="14" key="1">
    <citation type="journal article" date="2013" name="Sci. Rep.">
        <title>Metagenomics uncovers a new group of low GC and ultra-small marine Actinobacteria.</title>
        <authorList>
            <person name="Ghai R."/>
            <person name="Mizuno C.M."/>
            <person name="Picazo A."/>
            <person name="Camacho A."/>
            <person name="Rodriguez-Valera F."/>
        </authorList>
    </citation>
    <scope>NUCLEOTIDE SEQUENCE</scope>
</reference>
<dbReference type="InterPro" id="IPR005671">
    <property type="entry name" value="LeuA_bact_synth"/>
</dbReference>
<evidence type="ECO:0000256" key="7">
    <source>
        <dbReference type="ARBA" id="ARBA00022679"/>
    </source>
</evidence>
<dbReference type="FunFam" id="3.20.20.70:FF:000010">
    <property type="entry name" value="2-isopropylmalate synthase"/>
    <property type="match status" value="1"/>
</dbReference>
<name>S5DJZ6_9ACTN</name>
<keyword evidence="10" id="KW-0100">Branched-chain amino acid biosynthesis</keyword>
<organism evidence="14">
    <name type="scientific">Candidatus Actinomarina minuta</name>
    <dbReference type="NCBI Taxonomy" id="1389454"/>
    <lineage>
        <taxon>Bacteria</taxon>
        <taxon>Bacillati</taxon>
        <taxon>Actinomycetota</taxon>
        <taxon>Actinomycetes</taxon>
        <taxon>Candidatus Actinomarinidae</taxon>
        <taxon>Candidatus Actinomarinales</taxon>
        <taxon>Candidatus Actinomarineae</taxon>
        <taxon>Candidatus Actinomarinaceae</taxon>
        <taxon>Candidatus Actinomarina</taxon>
    </lineage>
</organism>
<dbReference type="Gene3D" id="3.20.20.70">
    <property type="entry name" value="Aldolase class I"/>
    <property type="match status" value="1"/>
</dbReference>
<evidence type="ECO:0000256" key="4">
    <source>
        <dbReference type="ARBA" id="ARBA00018198"/>
    </source>
</evidence>
<dbReference type="NCBIfam" id="TIGR00973">
    <property type="entry name" value="leuA_bact"/>
    <property type="match status" value="1"/>
</dbReference>
<dbReference type="PROSITE" id="PS50991">
    <property type="entry name" value="PYR_CT"/>
    <property type="match status" value="1"/>
</dbReference>
<comment type="pathway">
    <text evidence="1">Amino-acid biosynthesis; L-leucine biosynthesis; L-leucine from 3-methyl-2-oxobutanoate: step 1/4.</text>
</comment>
<dbReference type="NCBIfam" id="NF002086">
    <property type="entry name" value="PRK00915.1-3"/>
    <property type="match status" value="1"/>
</dbReference>
<dbReference type="PROSITE" id="PS00816">
    <property type="entry name" value="AIPM_HOMOCIT_SYNTH_2"/>
    <property type="match status" value="1"/>
</dbReference>
<evidence type="ECO:0000256" key="9">
    <source>
        <dbReference type="ARBA" id="ARBA00023211"/>
    </source>
</evidence>
<dbReference type="PANTHER" id="PTHR10277:SF9">
    <property type="entry name" value="2-ISOPROPYLMALATE SYNTHASE 1, CHLOROPLASTIC-RELATED"/>
    <property type="match status" value="1"/>
</dbReference>
<protein>
    <recommendedName>
        <fullName evidence="4 11">2-isopropylmalate synthase</fullName>
        <ecNumber evidence="3 11">2.3.3.13</ecNumber>
    </recommendedName>
</protein>
<feature type="domain" description="Pyruvate carboxyltransferase" evidence="13">
    <location>
        <begin position="6"/>
        <end position="265"/>
    </location>
</feature>
<evidence type="ECO:0000259" key="13">
    <source>
        <dbReference type="PROSITE" id="PS50991"/>
    </source>
</evidence>
<evidence type="ECO:0000256" key="12">
    <source>
        <dbReference type="RuleBase" id="RU003523"/>
    </source>
</evidence>
<evidence type="ECO:0000256" key="8">
    <source>
        <dbReference type="ARBA" id="ARBA00022723"/>
    </source>
</evidence>
<dbReference type="GO" id="GO:0046872">
    <property type="term" value="F:metal ion binding"/>
    <property type="evidence" value="ECO:0007669"/>
    <property type="project" value="UniProtKB-KW"/>
</dbReference>
<dbReference type="PANTHER" id="PTHR10277">
    <property type="entry name" value="HOMOCITRATE SYNTHASE-RELATED"/>
    <property type="match status" value="1"/>
</dbReference>
<keyword evidence="8" id="KW-0479">Metal-binding</keyword>
<dbReference type="GO" id="GO:0003852">
    <property type="term" value="F:2-isopropylmalate synthase activity"/>
    <property type="evidence" value="ECO:0007669"/>
    <property type="project" value="UniProtKB-UniRule"/>
</dbReference>
<dbReference type="Pfam" id="PF22617">
    <property type="entry name" value="HCS_D2"/>
    <property type="match status" value="1"/>
</dbReference>
<dbReference type="AlphaFoldDB" id="S5DJZ6"/>
<accession>S5DJZ6</accession>
<dbReference type="UniPathway" id="UPA00048">
    <property type="reaction ID" value="UER00070"/>
</dbReference>
<dbReference type="InterPro" id="IPR036230">
    <property type="entry name" value="LeuA_allosteric_dom_sf"/>
</dbReference>
<dbReference type="EMBL" id="KC811124">
    <property type="protein sequence ID" value="AGQ19156.1"/>
    <property type="molecule type" value="Genomic_DNA"/>
</dbReference>
<dbReference type="Pfam" id="PF08502">
    <property type="entry name" value="LeuA_dimer"/>
    <property type="match status" value="1"/>
</dbReference>
<keyword evidence="6" id="KW-0028">Amino-acid biosynthesis</keyword>
<dbReference type="Pfam" id="PF00682">
    <property type="entry name" value="HMGL-like"/>
    <property type="match status" value="1"/>
</dbReference>
<dbReference type="SMART" id="SM00917">
    <property type="entry name" value="LeuA_dimer"/>
    <property type="match status" value="1"/>
</dbReference>
<evidence type="ECO:0000313" key="14">
    <source>
        <dbReference type="EMBL" id="AGQ19156.1"/>
    </source>
</evidence>
<dbReference type="InterPro" id="IPR000891">
    <property type="entry name" value="PYR_CT"/>
</dbReference>
<dbReference type="InterPro" id="IPR013785">
    <property type="entry name" value="Aldolase_TIM"/>
</dbReference>
<evidence type="ECO:0000256" key="6">
    <source>
        <dbReference type="ARBA" id="ARBA00022605"/>
    </source>
</evidence>
<dbReference type="PROSITE" id="PS00815">
    <property type="entry name" value="AIPM_HOMOCIT_SYNTH_1"/>
    <property type="match status" value="1"/>
</dbReference>
<evidence type="ECO:0000256" key="11">
    <source>
        <dbReference type="NCBIfam" id="TIGR00973"/>
    </source>
</evidence>
<evidence type="ECO:0000256" key="3">
    <source>
        <dbReference type="ARBA" id="ARBA00012973"/>
    </source>
</evidence>
<dbReference type="CDD" id="cd07940">
    <property type="entry name" value="DRE_TIM_IPMS"/>
    <property type="match status" value="1"/>
</dbReference>
<comment type="similarity">
    <text evidence="2">Belongs to the alpha-IPM synthase/homocitrate synthase family. LeuA type 1 subfamily.</text>
</comment>
<dbReference type="SUPFAM" id="SSF51569">
    <property type="entry name" value="Aldolase"/>
    <property type="match status" value="1"/>
</dbReference>
<keyword evidence="5" id="KW-0432">Leucine biosynthesis</keyword>
<keyword evidence="9" id="KW-0464">Manganese</keyword>
<evidence type="ECO:0000256" key="10">
    <source>
        <dbReference type="ARBA" id="ARBA00023304"/>
    </source>
</evidence>
<dbReference type="EC" id="2.3.3.13" evidence="3 11"/>
<dbReference type="InterPro" id="IPR050073">
    <property type="entry name" value="2-IPM_HCS-like"/>
</dbReference>